<gene>
    <name evidence="4" type="ORF">Raf01_95540</name>
</gene>
<dbReference type="InterPro" id="IPR003658">
    <property type="entry name" value="Anti-sigma_ant"/>
</dbReference>
<dbReference type="InterPro" id="IPR002645">
    <property type="entry name" value="STAS_dom"/>
</dbReference>
<evidence type="ECO:0000259" key="3">
    <source>
        <dbReference type="PROSITE" id="PS50801"/>
    </source>
</evidence>
<comment type="caution">
    <text evidence="4">The sequence shown here is derived from an EMBL/GenBank/DDBJ whole genome shotgun (WGS) entry which is preliminary data.</text>
</comment>
<dbReference type="GO" id="GO:0043856">
    <property type="term" value="F:anti-sigma factor antagonist activity"/>
    <property type="evidence" value="ECO:0007669"/>
    <property type="project" value="InterPro"/>
</dbReference>
<evidence type="ECO:0000313" key="4">
    <source>
        <dbReference type="EMBL" id="GIH21382.1"/>
    </source>
</evidence>
<protein>
    <recommendedName>
        <fullName evidence="2">Anti-sigma factor antagonist</fullName>
    </recommendedName>
</protein>
<dbReference type="InterPro" id="IPR036513">
    <property type="entry name" value="STAS_dom_sf"/>
</dbReference>
<reference evidence="4" key="1">
    <citation type="submission" date="2021-01" db="EMBL/GenBank/DDBJ databases">
        <title>Whole genome shotgun sequence of Rugosimonospora africana NBRC 104875.</title>
        <authorList>
            <person name="Komaki H."/>
            <person name="Tamura T."/>
        </authorList>
    </citation>
    <scope>NUCLEOTIDE SEQUENCE</scope>
    <source>
        <strain evidence="4">NBRC 104875</strain>
    </source>
</reference>
<name>A0A8J3R3U2_9ACTN</name>
<proteinExistence type="inferred from homology"/>
<evidence type="ECO:0000256" key="2">
    <source>
        <dbReference type="RuleBase" id="RU003749"/>
    </source>
</evidence>
<organism evidence="4 5">
    <name type="scientific">Rugosimonospora africana</name>
    <dbReference type="NCBI Taxonomy" id="556532"/>
    <lineage>
        <taxon>Bacteria</taxon>
        <taxon>Bacillati</taxon>
        <taxon>Actinomycetota</taxon>
        <taxon>Actinomycetes</taxon>
        <taxon>Micromonosporales</taxon>
        <taxon>Micromonosporaceae</taxon>
        <taxon>Rugosimonospora</taxon>
    </lineage>
</organism>
<dbReference type="AlphaFoldDB" id="A0A8J3R3U2"/>
<dbReference type="PROSITE" id="PS50801">
    <property type="entry name" value="STAS"/>
    <property type="match status" value="1"/>
</dbReference>
<keyword evidence="5" id="KW-1185">Reference proteome</keyword>
<dbReference type="InterPro" id="IPR058548">
    <property type="entry name" value="MlaB-like_STAS"/>
</dbReference>
<dbReference type="EMBL" id="BONZ01000126">
    <property type="protein sequence ID" value="GIH21382.1"/>
    <property type="molecule type" value="Genomic_DNA"/>
</dbReference>
<dbReference type="Pfam" id="PF13466">
    <property type="entry name" value="STAS_2"/>
    <property type="match status" value="1"/>
</dbReference>
<dbReference type="Gene3D" id="3.30.750.24">
    <property type="entry name" value="STAS domain"/>
    <property type="match status" value="1"/>
</dbReference>
<evidence type="ECO:0000256" key="1">
    <source>
        <dbReference type="ARBA" id="ARBA00009013"/>
    </source>
</evidence>
<dbReference type="SUPFAM" id="SSF52091">
    <property type="entry name" value="SpoIIaa-like"/>
    <property type="match status" value="1"/>
</dbReference>
<comment type="similarity">
    <text evidence="1 2">Belongs to the anti-sigma-factor antagonist family.</text>
</comment>
<feature type="domain" description="STAS" evidence="3">
    <location>
        <begin position="6"/>
        <end position="101"/>
    </location>
</feature>
<accession>A0A8J3R3U2</accession>
<dbReference type="NCBIfam" id="TIGR00377">
    <property type="entry name" value="ant_ant_sig"/>
    <property type="match status" value="1"/>
</dbReference>
<evidence type="ECO:0000313" key="5">
    <source>
        <dbReference type="Proteomes" id="UP000642748"/>
    </source>
</evidence>
<dbReference type="Proteomes" id="UP000642748">
    <property type="component" value="Unassembled WGS sequence"/>
</dbReference>
<dbReference type="CDD" id="cd07043">
    <property type="entry name" value="STAS_anti-anti-sigma_factors"/>
    <property type="match status" value="1"/>
</dbReference>
<sequence length="122" mass="12716">MSGMNLLYKVDRTGGRLSVRLAGGLDLSTVDELGEVLAAAIGQPDTVTVEVDLGEVNYIDSTSIGTLVAAFRAANHVGCVLHVSHARGMVQEVLDVVGVLEPLTTNTGRRGAAEKRAGNACR</sequence>